<dbReference type="RefSeq" id="WP_169490464.1">
    <property type="nucleotide sequence ID" value="NZ_JABBGJ010000058.1"/>
</dbReference>
<keyword evidence="8" id="KW-1185">Reference proteome</keyword>
<evidence type="ECO:0000256" key="2">
    <source>
        <dbReference type="ARBA" id="ARBA00022723"/>
    </source>
</evidence>
<dbReference type="SUPFAM" id="SSF53187">
    <property type="entry name" value="Zn-dependent exopeptidases"/>
    <property type="match status" value="1"/>
</dbReference>
<dbReference type="GO" id="GO:0046872">
    <property type="term" value="F:metal ion binding"/>
    <property type="evidence" value="ECO:0007669"/>
    <property type="project" value="UniProtKB-KW"/>
</dbReference>
<comment type="cofactor">
    <cofactor evidence="1">
        <name>Zn(2+)</name>
        <dbReference type="ChEBI" id="CHEBI:29105"/>
    </cofactor>
</comment>
<sequence length="371" mass="40546">MKKQQHPLVSPTTGTTRSVTSFHYGTRGRLKAYVHASLHADELPGMLVSTVLQRKLSQLEENGRLNGEIVIVPVANPIGLNQVVFGQRVGRFEVNSGQNFNRNFYDFSTALSPELERSLSDNVELNHCVIHRAMHSALNAQSASTELSSLRLVLQRLSYDADVVLDLHCDRDAVVHLYTSPDLWSDVEPLARYIGAKASLLAVDSGGQPFDEVYVAFWRKLHEQYGGRFPIPVGPLAATIELRGQRDVSYDLAEQDAQAIIDFLMFKKLIDGEPSVMPALEYPPTPLAGAAPILAPATGLLVFRVPVGSWVNAYDQVADIIDPLSDLIVTVKATVAGVLYARETAIFAISGMEVARIASAESFRTGPLLLA</sequence>
<name>A0A848IRJ6_9BURK</name>
<keyword evidence="2" id="KW-0479">Metal-binding</keyword>
<keyword evidence="3" id="KW-0378">Hydrolase</keyword>
<dbReference type="PANTHER" id="PTHR37326:SF1">
    <property type="entry name" value="BLL3975 PROTEIN"/>
    <property type="match status" value="1"/>
</dbReference>
<dbReference type="PANTHER" id="PTHR37326">
    <property type="entry name" value="BLL3975 PROTEIN"/>
    <property type="match status" value="1"/>
</dbReference>
<evidence type="ECO:0000256" key="1">
    <source>
        <dbReference type="ARBA" id="ARBA00001947"/>
    </source>
</evidence>
<feature type="region of interest" description="Disordered" evidence="5">
    <location>
        <begin position="1"/>
        <end position="20"/>
    </location>
</feature>
<dbReference type="CDD" id="cd06250">
    <property type="entry name" value="M14_PaAOTO_like"/>
    <property type="match status" value="1"/>
</dbReference>
<dbReference type="Pfam" id="PF24827">
    <property type="entry name" value="AstE_AspA_cat"/>
    <property type="match status" value="1"/>
</dbReference>
<dbReference type="InterPro" id="IPR055438">
    <property type="entry name" value="AstE_AspA_cat"/>
</dbReference>
<dbReference type="InterPro" id="IPR053138">
    <property type="entry name" value="N-alpha-Ac-DABA_deacetylase"/>
</dbReference>
<organism evidence="7 8">
    <name type="scientific">Paraburkholderia polaris</name>
    <dbReference type="NCBI Taxonomy" id="2728848"/>
    <lineage>
        <taxon>Bacteria</taxon>
        <taxon>Pseudomonadati</taxon>
        <taxon>Pseudomonadota</taxon>
        <taxon>Betaproteobacteria</taxon>
        <taxon>Burkholderiales</taxon>
        <taxon>Burkholderiaceae</taxon>
        <taxon>Paraburkholderia</taxon>
    </lineage>
</organism>
<dbReference type="Proteomes" id="UP000544134">
    <property type="component" value="Unassembled WGS sequence"/>
</dbReference>
<evidence type="ECO:0000259" key="6">
    <source>
        <dbReference type="Pfam" id="PF24827"/>
    </source>
</evidence>
<reference evidence="7 8" key="1">
    <citation type="submission" date="2020-04" db="EMBL/GenBank/DDBJ databases">
        <title>Paraburkholderia sp. RP-4-7 isolated from soil.</title>
        <authorList>
            <person name="Dahal R.H."/>
        </authorList>
    </citation>
    <scope>NUCLEOTIDE SEQUENCE [LARGE SCALE GENOMIC DNA]</scope>
    <source>
        <strain evidence="7 8">RP-4-7</strain>
    </source>
</reference>
<dbReference type="AlphaFoldDB" id="A0A848IRJ6"/>
<feature type="domain" description="Succinylglutamate desuccinylase/Aspartoacylase catalytic" evidence="6">
    <location>
        <begin position="31"/>
        <end position="264"/>
    </location>
</feature>
<dbReference type="GO" id="GO:0016788">
    <property type="term" value="F:hydrolase activity, acting on ester bonds"/>
    <property type="evidence" value="ECO:0007669"/>
    <property type="project" value="InterPro"/>
</dbReference>
<evidence type="ECO:0000256" key="3">
    <source>
        <dbReference type="ARBA" id="ARBA00022801"/>
    </source>
</evidence>
<gene>
    <name evidence="7" type="ORF">HHL24_38060</name>
</gene>
<evidence type="ECO:0000256" key="4">
    <source>
        <dbReference type="ARBA" id="ARBA00022833"/>
    </source>
</evidence>
<evidence type="ECO:0000313" key="8">
    <source>
        <dbReference type="Proteomes" id="UP000544134"/>
    </source>
</evidence>
<comment type="caution">
    <text evidence="7">The sequence shown here is derived from an EMBL/GenBank/DDBJ whole genome shotgun (WGS) entry which is preliminary data.</text>
</comment>
<feature type="compositionally biased region" description="Polar residues" evidence="5">
    <location>
        <begin position="10"/>
        <end position="20"/>
    </location>
</feature>
<evidence type="ECO:0000313" key="7">
    <source>
        <dbReference type="EMBL" id="NMM03666.1"/>
    </source>
</evidence>
<proteinExistence type="predicted"/>
<accession>A0A848IRJ6</accession>
<evidence type="ECO:0000256" key="5">
    <source>
        <dbReference type="SAM" id="MobiDB-lite"/>
    </source>
</evidence>
<keyword evidence="4" id="KW-0862">Zinc</keyword>
<dbReference type="EMBL" id="JABBGJ010000058">
    <property type="protein sequence ID" value="NMM03666.1"/>
    <property type="molecule type" value="Genomic_DNA"/>
</dbReference>
<protein>
    <submittedName>
        <fullName evidence="7">Succinylglutamate desuccinylase/aspartoacylase family protein</fullName>
    </submittedName>
</protein>
<dbReference type="Gene3D" id="3.40.630.10">
    <property type="entry name" value="Zn peptidases"/>
    <property type="match status" value="1"/>
</dbReference>